<dbReference type="EMBL" id="CM042882">
    <property type="protein sequence ID" value="KAI4383102.1"/>
    <property type="molecule type" value="Genomic_DNA"/>
</dbReference>
<protein>
    <submittedName>
        <fullName evidence="1">Uncharacterized protein</fullName>
    </submittedName>
</protein>
<evidence type="ECO:0000313" key="1">
    <source>
        <dbReference type="EMBL" id="KAI4383102.1"/>
    </source>
</evidence>
<proteinExistence type="predicted"/>
<evidence type="ECO:0000313" key="2">
    <source>
        <dbReference type="Proteomes" id="UP001057402"/>
    </source>
</evidence>
<sequence>MFKSWKSDKYKIKSVFRLEFQATQVPKSKKSGVSISLVPDDVGRPTLKLEKVPITDGTCSWENPVFEAVRLSRDPKTGVIKEKIYHFIVSTGSSKSGFLGEASIDFADFVSENKPFTLSLPLKFANSGVILHVTIQRMQDNDQCKLEGNGVMCLTNQVSNICLDEDGFFDDEELNDSKQPASSGSEVSLSDSLNKIDGKLRPEGPNEANEKLTSEINSLSWQASLSEMELQSLRKQVVKEMKCSQSLSDQITGLMQEKKALERECQQLRSGKFAGADESMARKVQIKCEESRCELKEMRQELDRQKELSSKLRLQLHETQDSNSELVLVVSDLNVALKEKDVEISRLSSRKQSKEKPSDQSRRMSNRSMTEDEIHGLLHLYNKDHDDPHEVARLRQIVKKQKGEIEACSKRKEELETQLKQVTLDYEILKQENDEITSKLRMISQQKEMDEHVECSACVRELETQITKLEGVVQGQAEELSESSAYVNELECQVKGLEKEMEKQSRDFEEEFNALTQAKVELEQRAIRAEESLRQTRRKNAVAAEKLQDEFKKLSTEMTTKFDENEKLTLQAVHKAEELRQRNKDLEEMLHQANEDTQEIDRELSLKSIELERVQAELNKKSRQLEEVQAEAERLRKDSSNAQELEEQATMLIRQKEALKTKFSLAKKDADEALKELSAERSLKQKQLQEIEQLQLQLDFLVVQNNGFKNRISKEEAVTDKLREQVAKLQKVVAAAEDERKLTTRDSTSVTSLRQKLASLKETAEFRRNESNGQANKRSIIDELEECIDWLKDLEVDLPSERLQNLENNPAQDDISRNSGGESKGEVEILREKNRKMEKELKEMEERYSEVSLRFAMVESEREQLVMTVRNLKNSKNK</sequence>
<dbReference type="Proteomes" id="UP001057402">
    <property type="component" value="Chromosome 3"/>
</dbReference>
<gene>
    <name evidence="1" type="ORF">MLD38_008980</name>
</gene>
<keyword evidence="2" id="KW-1185">Reference proteome</keyword>
<accession>A0ACB9RXD8</accession>
<reference evidence="2" key="1">
    <citation type="journal article" date="2023" name="Front. Plant Sci.">
        <title>Chromosomal-level genome assembly of Melastoma candidum provides insights into trichome evolution.</title>
        <authorList>
            <person name="Zhong Y."/>
            <person name="Wu W."/>
            <person name="Sun C."/>
            <person name="Zou P."/>
            <person name="Liu Y."/>
            <person name="Dai S."/>
            <person name="Zhou R."/>
        </authorList>
    </citation>
    <scope>NUCLEOTIDE SEQUENCE [LARGE SCALE GENOMIC DNA]</scope>
</reference>
<organism evidence="1 2">
    <name type="scientific">Melastoma candidum</name>
    <dbReference type="NCBI Taxonomy" id="119954"/>
    <lineage>
        <taxon>Eukaryota</taxon>
        <taxon>Viridiplantae</taxon>
        <taxon>Streptophyta</taxon>
        <taxon>Embryophyta</taxon>
        <taxon>Tracheophyta</taxon>
        <taxon>Spermatophyta</taxon>
        <taxon>Magnoliopsida</taxon>
        <taxon>eudicotyledons</taxon>
        <taxon>Gunneridae</taxon>
        <taxon>Pentapetalae</taxon>
        <taxon>rosids</taxon>
        <taxon>malvids</taxon>
        <taxon>Myrtales</taxon>
        <taxon>Melastomataceae</taxon>
        <taxon>Melastomatoideae</taxon>
        <taxon>Melastomateae</taxon>
        <taxon>Melastoma</taxon>
    </lineage>
</organism>
<name>A0ACB9RXD8_9MYRT</name>
<comment type="caution">
    <text evidence="1">The sequence shown here is derived from an EMBL/GenBank/DDBJ whole genome shotgun (WGS) entry which is preliminary data.</text>
</comment>